<comment type="catalytic activity">
    <reaction evidence="5">
        <text>DNA(n) + a 2'-deoxyribonucleoside 5'-triphosphate = DNA(n+1) + diphosphate</text>
        <dbReference type="Rhea" id="RHEA:22508"/>
        <dbReference type="Rhea" id="RHEA-COMP:17339"/>
        <dbReference type="Rhea" id="RHEA-COMP:17340"/>
        <dbReference type="ChEBI" id="CHEBI:33019"/>
        <dbReference type="ChEBI" id="CHEBI:61560"/>
        <dbReference type="ChEBI" id="CHEBI:173112"/>
        <dbReference type="EC" id="2.7.7.7"/>
    </reaction>
</comment>
<gene>
    <name evidence="8" type="ORF">HJO_06570</name>
</gene>
<dbReference type="STRING" id="1280950.HJO_06570"/>
<proteinExistence type="predicted"/>
<keyword evidence="3" id="KW-0227">DNA damage</keyword>
<comment type="caution">
    <text evidence="8">The sequence shown here is derived from an EMBL/GenBank/DDBJ whole genome shotgun (WGS) entry which is preliminary data.</text>
</comment>
<evidence type="ECO:0000313" key="9">
    <source>
        <dbReference type="Proteomes" id="UP000025171"/>
    </source>
</evidence>
<dbReference type="eggNOG" id="COG0389">
    <property type="taxonomic scope" value="Bacteria"/>
</dbReference>
<protein>
    <recommendedName>
        <fullName evidence="2">DNA-directed DNA polymerase</fullName>
        <ecNumber evidence="2">2.7.7.7</ecNumber>
    </recommendedName>
</protein>
<evidence type="ECO:0000256" key="3">
    <source>
        <dbReference type="ARBA" id="ARBA00022763"/>
    </source>
</evidence>
<evidence type="ECO:0000313" key="8">
    <source>
        <dbReference type="EMBL" id="KCZ93497.1"/>
    </source>
</evidence>
<evidence type="ECO:0000256" key="4">
    <source>
        <dbReference type="ARBA" id="ARBA00025589"/>
    </source>
</evidence>
<evidence type="ECO:0000259" key="7">
    <source>
        <dbReference type="Pfam" id="PF11799"/>
    </source>
</evidence>
<dbReference type="InterPro" id="IPR050356">
    <property type="entry name" value="SulA_CellDiv_inhibitor"/>
</dbReference>
<dbReference type="Pfam" id="PF11799">
    <property type="entry name" value="IMS_C"/>
    <property type="match status" value="1"/>
</dbReference>
<dbReference type="GO" id="GO:0006281">
    <property type="term" value="P:DNA repair"/>
    <property type="evidence" value="ECO:0007669"/>
    <property type="project" value="InterPro"/>
</dbReference>
<dbReference type="CDD" id="cd03468">
    <property type="entry name" value="PolY_like"/>
    <property type="match status" value="1"/>
</dbReference>
<dbReference type="EMBL" id="ARYK01000002">
    <property type="protein sequence ID" value="KCZ93497.1"/>
    <property type="molecule type" value="Genomic_DNA"/>
</dbReference>
<dbReference type="GO" id="GO:0003684">
    <property type="term" value="F:damaged DNA binding"/>
    <property type="evidence" value="ECO:0007669"/>
    <property type="project" value="InterPro"/>
</dbReference>
<dbReference type="AlphaFoldDB" id="A0A059FSB0"/>
<keyword evidence="9" id="KW-1185">Reference proteome</keyword>
<feature type="domain" description="UmuC" evidence="6">
    <location>
        <begin position="22"/>
        <end position="143"/>
    </location>
</feature>
<dbReference type="SUPFAM" id="SSF56672">
    <property type="entry name" value="DNA/RNA polymerases"/>
    <property type="match status" value="1"/>
</dbReference>
<organism evidence="8 9">
    <name type="scientific">Hyphomonas johnsonii MHS-2</name>
    <dbReference type="NCBI Taxonomy" id="1280950"/>
    <lineage>
        <taxon>Bacteria</taxon>
        <taxon>Pseudomonadati</taxon>
        <taxon>Pseudomonadota</taxon>
        <taxon>Alphaproteobacteria</taxon>
        <taxon>Hyphomonadales</taxon>
        <taxon>Hyphomonadaceae</taxon>
        <taxon>Hyphomonas</taxon>
    </lineage>
</organism>
<dbReference type="Proteomes" id="UP000025171">
    <property type="component" value="Unassembled WGS sequence"/>
</dbReference>
<evidence type="ECO:0000256" key="1">
    <source>
        <dbReference type="ARBA" id="ARBA00011245"/>
    </source>
</evidence>
<dbReference type="PANTHER" id="PTHR35369:SF2">
    <property type="entry name" value="BLR3025 PROTEIN"/>
    <property type="match status" value="1"/>
</dbReference>
<evidence type="ECO:0000256" key="5">
    <source>
        <dbReference type="ARBA" id="ARBA00049244"/>
    </source>
</evidence>
<reference evidence="8 9" key="1">
    <citation type="journal article" date="2014" name="Antonie Van Leeuwenhoek">
        <title>Hyphomonas beringensis sp. nov. and Hyphomonas chukchiensis sp. nov., isolated from surface seawater of the Bering Sea and Chukchi Sea.</title>
        <authorList>
            <person name="Li C."/>
            <person name="Lai Q."/>
            <person name="Li G."/>
            <person name="Dong C."/>
            <person name="Wang J."/>
            <person name="Liao Y."/>
            <person name="Shao Z."/>
        </authorList>
    </citation>
    <scope>NUCLEOTIDE SEQUENCE [LARGE SCALE GENOMIC DNA]</scope>
    <source>
        <strain evidence="8 9">MHS-2</strain>
    </source>
</reference>
<evidence type="ECO:0000259" key="6">
    <source>
        <dbReference type="Pfam" id="PF00817"/>
    </source>
</evidence>
<comment type="subunit">
    <text evidence="1">Monomer.</text>
</comment>
<feature type="domain" description="DNA polymerase Y-family little finger" evidence="7">
    <location>
        <begin position="242"/>
        <end position="326"/>
    </location>
</feature>
<name>A0A059FSB0_9PROT</name>
<dbReference type="PATRIC" id="fig|1280950.3.peg.1324"/>
<dbReference type="PANTHER" id="PTHR35369">
    <property type="entry name" value="BLR3025 PROTEIN-RELATED"/>
    <property type="match status" value="1"/>
</dbReference>
<dbReference type="EC" id="2.7.7.7" evidence="2"/>
<comment type="function">
    <text evidence="4">Poorly processive, error-prone DNA polymerase involved in untargeted mutagenesis. Copies undamaged DNA at stalled replication forks, which arise in vivo from mismatched or misaligned primer ends. These misaligned primers can be extended by PolIV. Exhibits no 3'-5' exonuclease (proofreading) activity. May be involved in translesional synthesis, in conjunction with the beta clamp from PolIII.</text>
</comment>
<dbReference type="InterPro" id="IPR017961">
    <property type="entry name" value="DNA_pol_Y-fam_little_finger"/>
</dbReference>
<dbReference type="Pfam" id="PF00817">
    <property type="entry name" value="IMS"/>
    <property type="match status" value="1"/>
</dbReference>
<dbReference type="InterPro" id="IPR043502">
    <property type="entry name" value="DNA/RNA_pol_sf"/>
</dbReference>
<dbReference type="InterPro" id="IPR001126">
    <property type="entry name" value="UmuC"/>
</dbReference>
<accession>A0A059FSB0</accession>
<evidence type="ECO:0000256" key="2">
    <source>
        <dbReference type="ARBA" id="ARBA00012417"/>
    </source>
</evidence>
<sequence>MRARRAQPSHTVTASAPDPQVPFVLTEPGAHGLCVVAANAAARAKGISEPLRFADARARVPAIVSEEVDRAADKLALEALAAWMIRIAPLVALDGPDGLMLEVTGCAHLYGGERDMLAQVTKLLDRGGIPHRAGLASTPGAASALARAAPGMILDRGEEEAGLATLPVSALRLSPETDTLLRRFGLRHIGQLYAIDRKALARRFRSKATADAVLLRLDQALGRRIEPIHPLRPTPACAVRLSCPDPLLSADAIRLGLETLAAELCTKLEVSGKGARKFTLHAFRSDGTSGAVGIAVARAVRNPLHILRLFRERVDQLDPGFGIDLLLLEAHRTGPMEAGTVALSGDLAGVDTDHVVLAALADRIMARLGEDVVRIAVPVESHLPERTEQYAPFDGTLVDGAMKRSAAGPRPIRFLSRPEPINVLAEVPDGPPLRFTWRRLPRTVLRADGPERISPEWWRCHIPPPPEQDGPGERVRHLPRARDYYRVEDAAGARYWLFRNGLYDDGRGGPPAWYIHGLFA</sequence>